<comment type="caution">
    <text evidence="1">The sequence shown here is derived from an EMBL/GenBank/DDBJ whole genome shotgun (WGS) entry which is preliminary data.</text>
</comment>
<protein>
    <submittedName>
        <fullName evidence="1">Uncharacterized protein</fullName>
    </submittedName>
</protein>
<dbReference type="EMBL" id="CAUOFW020007680">
    <property type="protein sequence ID" value="CAK9180209.1"/>
    <property type="molecule type" value="Genomic_DNA"/>
</dbReference>
<accession>A0ABC8UGV4</accession>
<evidence type="ECO:0000313" key="2">
    <source>
        <dbReference type="Proteomes" id="UP001642360"/>
    </source>
</evidence>
<gene>
    <name evidence="1" type="ORF">ILEXP_LOCUS50190</name>
</gene>
<name>A0ABC8UGV4_9AQUA</name>
<proteinExistence type="predicted"/>
<reference evidence="1 2" key="1">
    <citation type="submission" date="2024-02" db="EMBL/GenBank/DDBJ databases">
        <authorList>
            <person name="Vignale AGUSTIN F."/>
            <person name="Sosa J E."/>
            <person name="Modenutti C."/>
        </authorList>
    </citation>
    <scope>NUCLEOTIDE SEQUENCE [LARGE SCALE GENOMIC DNA]</scope>
</reference>
<keyword evidence="2" id="KW-1185">Reference proteome</keyword>
<organism evidence="1 2">
    <name type="scientific">Ilex paraguariensis</name>
    <name type="common">yerba mate</name>
    <dbReference type="NCBI Taxonomy" id="185542"/>
    <lineage>
        <taxon>Eukaryota</taxon>
        <taxon>Viridiplantae</taxon>
        <taxon>Streptophyta</taxon>
        <taxon>Embryophyta</taxon>
        <taxon>Tracheophyta</taxon>
        <taxon>Spermatophyta</taxon>
        <taxon>Magnoliopsida</taxon>
        <taxon>eudicotyledons</taxon>
        <taxon>Gunneridae</taxon>
        <taxon>Pentapetalae</taxon>
        <taxon>asterids</taxon>
        <taxon>campanulids</taxon>
        <taxon>Aquifoliales</taxon>
        <taxon>Aquifoliaceae</taxon>
        <taxon>Ilex</taxon>
    </lineage>
</organism>
<sequence length="66" mass="7179">MKAVGTDDDGKPDTCNMFKCVIKCFGRGAYCIDGKCKCGPWQSPTINKPARKDVVGTREIPATKLN</sequence>
<dbReference type="Proteomes" id="UP001642360">
    <property type="component" value="Unassembled WGS sequence"/>
</dbReference>
<dbReference type="AlphaFoldDB" id="A0ABC8UGV4"/>
<evidence type="ECO:0000313" key="1">
    <source>
        <dbReference type="EMBL" id="CAK9180209.1"/>
    </source>
</evidence>